<dbReference type="GO" id="GO:0000160">
    <property type="term" value="P:phosphorelay signal transduction system"/>
    <property type="evidence" value="ECO:0007669"/>
    <property type="project" value="UniProtKB-KW"/>
</dbReference>
<evidence type="ECO:0000256" key="6">
    <source>
        <dbReference type="ARBA" id="ARBA00023012"/>
    </source>
</evidence>
<dbReference type="Gene3D" id="3.30.565.10">
    <property type="entry name" value="Histidine kinase-like ATPase, C-terminal domain"/>
    <property type="match status" value="1"/>
</dbReference>
<evidence type="ECO:0000256" key="4">
    <source>
        <dbReference type="ARBA" id="ARBA00022777"/>
    </source>
</evidence>
<keyword evidence="7" id="KW-1133">Transmembrane helix</keyword>
<keyword evidence="4" id="KW-0418">Kinase</keyword>
<protein>
    <recommendedName>
        <fullName evidence="8">Histidine kinase domain-containing protein</fullName>
    </recommendedName>
</protein>
<evidence type="ECO:0000256" key="1">
    <source>
        <dbReference type="ARBA" id="ARBA00022553"/>
    </source>
</evidence>
<evidence type="ECO:0000256" key="7">
    <source>
        <dbReference type="SAM" id="Phobius"/>
    </source>
</evidence>
<dbReference type="PANTHER" id="PTHR43065:SF10">
    <property type="entry name" value="PEROXIDE STRESS-ACTIVATED HISTIDINE KINASE MAK3"/>
    <property type="match status" value="1"/>
</dbReference>
<dbReference type="InterPro" id="IPR003594">
    <property type="entry name" value="HATPase_dom"/>
</dbReference>
<keyword evidence="7" id="KW-0812">Transmembrane</keyword>
<gene>
    <name evidence="9" type="ORF">METZ01_LOCUS30938</name>
</gene>
<keyword evidence="7" id="KW-0472">Membrane</keyword>
<dbReference type="PRINTS" id="PR00344">
    <property type="entry name" value="BCTRLSENSOR"/>
</dbReference>
<organism evidence="9">
    <name type="scientific">marine metagenome</name>
    <dbReference type="NCBI Taxonomy" id="408172"/>
    <lineage>
        <taxon>unclassified sequences</taxon>
        <taxon>metagenomes</taxon>
        <taxon>ecological metagenomes</taxon>
    </lineage>
</organism>
<name>A0A381QGQ9_9ZZZZ</name>
<proteinExistence type="predicted"/>
<dbReference type="PANTHER" id="PTHR43065">
    <property type="entry name" value="SENSOR HISTIDINE KINASE"/>
    <property type="match status" value="1"/>
</dbReference>
<dbReference type="SUPFAM" id="SSF55874">
    <property type="entry name" value="ATPase domain of HSP90 chaperone/DNA topoisomerase II/histidine kinase"/>
    <property type="match status" value="1"/>
</dbReference>
<keyword evidence="2" id="KW-0808">Transferase</keyword>
<reference evidence="9" key="1">
    <citation type="submission" date="2018-05" db="EMBL/GenBank/DDBJ databases">
        <authorList>
            <person name="Lanie J.A."/>
            <person name="Ng W.-L."/>
            <person name="Kazmierczak K.M."/>
            <person name="Andrzejewski T.M."/>
            <person name="Davidsen T.M."/>
            <person name="Wayne K.J."/>
            <person name="Tettelin H."/>
            <person name="Glass J.I."/>
            <person name="Rusch D."/>
            <person name="Podicherti R."/>
            <person name="Tsui H.-C.T."/>
            <person name="Winkler M.E."/>
        </authorList>
    </citation>
    <scope>NUCLEOTIDE SEQUENCE</scope>
</reference>
<evidence type="ECO:0000259" key="8">
    <source>
        <dbReference type="PROSITE" id="PS50109"/>
    </source>
</evidence>
<evidence type="ECO:0000256" key="3">
    <source>
        <dbReference type="ARBA" id="ARBA00022741"/>
    </source>
</evidence>
<feature type="domain" description="Histidine kinase" evidence="8">
    <location>
        <begin position="165"/>
        <end position="371"/>
    </location>
</feature>
<accession>A0A381QGQ9</accession>
<dbReference type="InterPro" id="IPR005467">
    <property type="entry name" value="His_kinase_dom"/>
</dbReference>
<dbReference type="Pfam" id="PF02518">
    <property type="entry name" value="HATPase_c"/>
    <property type="match status" value="1"/>
</dbReference>
<dbReference type="GO" id="GO:0016301">
    <property type="term" value="F:kinase activity"/>
    <property type="evidence" value="ECO:0007669"/>
    <property type="project" value="UniProtKB-KW"/>
</dbReference>
<feature type="transmembrane region" description="Helical" evidence="7">
    <location>
        <begin position="127"/>
        <end position="147"/>
    </location>
</feature>
<dbReference type="InterPro" id="IPR004358">
    <property type="entry name" value="Sig_transdc_His_kin-like_C"/>
</dbReference>
<dbReference type="SMART" id="SM00387">
    <property type="entry name" value="HATPase_c"/>
    <property type="match status" value="1"/>
</dbReference>
<dbReference type="AlphaFoldDB" id="A0A381QGQ9"/>
<keyword evidence="6" id="KW-0902">Two-component regulatory system</keyword>
<dbReference type="EMBL" id="UINC01001340">
    <property type="protein sequence ID" value="SUZ78084.1"/>
    <property type="molecule type" value="Genomic_DNA"/>
</dbReference>
<keyword evidence="1" id="KW-0597">Phosphoprotein</keyword>
<dbReference type="InterPro" id="IPR036890">
    <property type="entry name" value="HATPase_C_sf"/>
</dbReference>
<keyword evidence="5" id="KW-0067">ATP-binding</keyword>
<evidence type="ECO:0000256" key="2">
    <source>
        <dbReference type="ARBA" id="ARBA00022679"/>
    </source>
</evidence>
<dbReference type="GO" id="GO:0005524">
    <property type="term" value="F:ATP binding"/>
    <property type="evidence" value="ECO:0007669"/>
    <property type="project" value="UniProtKB-KW"/>
</dbReference>
<evidence type="ECO:0000256" key="5">
    <source>
        <dbReference type="ARBA" id="ARBA00022840"/>
    </source>
</evidence>
<evidence type="ECO:0000313" key="9">
    <source>
        <dbReference type="EMBL" id="SUZ78084.1"/>
    </source>
</evidence>
<sequence>MIIGLLAYSNSIVSRLKNDNREIVKLYSEIIAKTVNEDSDTNLNFVFDEIIKKVQFPIIYSDPESKPIYARNLSERLTSEELQKSLASMDQQNDPIPIVYMDRDSNESIILGYLHYGDSDLIRKLQWLPYLEIGVVALFIFIGFIGFNSIRNSEKRNIWVGMARETAHQLGTPVSALMGWVDRLRTHPEESTNVVKEMESDLKRLEQIGSRFSKMGSDSELKSISLKELVDRQSAYLKKRLPLLKKEIALTVSGIDNISIDGNEILLGWAIENVIRNGIDSIQSEKGKVDISISSDGVSGIIQIQDSGAGILKKDWKNIFRPGFSTKERGWGLGLSLVNRIINEIHDGEIKVLHSKIGFGTCFEIRIKKSA</sequence>
<dbReference type="PROSITE" id="PS50109">
    <property type="entry name" value="HIS_KIN"/>
    <property type="match status" value="1"/>
</dbReference>
<keyword evidence="3" id="KW-0547">Nucleotide-binding</keyword>